<dbReference type="Proteomes" id="UP000095767">
    <property type="component" value="Unassembled WGS sequence"/>
</dbReference>
<dbReference type="PRINTS" id="PR00634">
    <property type="entry name" value="BETALLERGEN"/>
</dbReference>
<dbReference type="PANTHER" id="PTHR31213">
    <property type="entry name" value="OS08G0374000 PROTEIN-RELATED"/>
    <property type="match status" value="1"/>
</dbReference>
<sequence>MVAGSITHECAVAVSAERLWKAAFAGDAAALDRACAGLVDSVEVEGDGAPGSVTTMRLNPAAGVGVAAVFRNRLVSRDAAARVVRTEVLEGGPVSAQLRTQVAEVALEDAGEGACVARVTVEYERLDGAPLAPEDQARLAQGYLGLIKKVEAYLVANPGEFA</sequence>
<dbReference type="GO" id="GO:0009738">
    <property type="term" value="P:abscisic acid-activated signaling pathway"/>
    <property type="evidence" value="ECO:0007669"/>
    <property type="project" value="InterPro"/>
</dbReference>
<evidence type="ECO:0000313" key="5">
    <source>
        <dbReference type="Proteomes" id="UP000095767"/>
    </source>
</evidence>
<protein>
    <recommendedName>
        <fullName evidence="3">Bet v I/Major latex protein domain-containing protein</fullName>
    </recommendedName>
</protein>
<feature type="domain" description="Bet v I/Major latex protein" evidence="3">
    <location>
        <begin position="1"/>
        <end position="156"/>
    </location>
</feature>
<accession>A0A1E5VZC7</accession>
<dbReference type="CDD" id="cd07816">
    <property type="entry name" value="Bet_v1-like"/>
    <property type="match status" value="1"/>
</dbReference>
<organism evidence="4 5">
    <name type="scientific">Dichanthelium oligosanthes</name>
    <dbReference type="NCBI Taxonomy" id="888268"/>
    <lineage>
        <taxon>Eukaryota</taxon>
        <taxon>Viridiplantae</taxon>
        <taxon>Streptophyta</taxon>
        <taxon>Embryophyta</taxon>
        <taxon>Tracheophyta</taxon>
        <taxon>Spermatophyta</taxon>
        <taxon>Magnoliopsida</taxon>
        <taxon>Liliopsida</taxon>
        <taxon>Poales</taxon>
        <taxon>Poaceae</taxon>
        <taxon>PACMAD clade</taxon>
        <taxon>Panicoideae</taxon>
        <taxon>Panicodae</taxon>
        <taxon>Paniceae</taxon>
        <taxon>Dichantheliinae</taxon>
        <taxon>Dichanthelium</taxon>
    </lineage>
</organism>
<gene>
    <name evidence="4" type="ORF">BAE44_0008492</name>
</gene>
<dbReference type="GO" id="GO:0010427">
    <property type="term" value="F:abscisic acid binding"/>
    <property type="evidence" value="ECO:0007669"/>
    <property type="project" value="InterPro"/>
</dbReference>
<evidence type="ECO:0000259" key="3">
    <source>
        <dbReference type="Pfam" id="PF00407"/>
    </source>
</evidence>
<dbReference type="FunFam" id="3.30.530.20:FF:000007">
    <property type="entry name" value="Major pollen allergen Bet v 1-A"/>
    <property type="match status" value="1"/>
</dbReference>
<dbReference type="InterPro" id="IPR050279">
    <property type="entry name" value="Plant_def-hormone_signal"/>
</dbReference>
<comment type="subcellular location">
    <subcellularLocation>
        <location evidence="1">Nucleus</location>
    </subcellularLocation>
</comment>
<dbReference type="InterPro" id="IPR024949">
    <property type="entry name" value="Bet_v_I_allergen"/>
</dbReference>
<dbReference type="GO" id="GO:0005634">
    <property type="term" value="C:nucleus"/>
    <property type="evidence" value="ECO:0007669"/>
    <property type="project" value="UniProtKB-SubCell"/>
</dbReference>
<comment type="caution">
    <text evidence="4">The sequence shown here is derived from an EMBL/GenBank/DDBJ whole genome shotgun (WGS) entry which is preliminary data.</text>
</comment>
<name>A0A1E5VZC7_9POAL</name>
<keyword evidence="5" id="KW-1185">Reference proteome</keyword>
<dbReference type="SUPFAM" id="SSF55961">
    <property type="entry name" value="Bet v1-like"/>
    <property type="match status" value="1"/>
</dbReference>
<evidence type="ECO:0000313" key="4">
    <source>
        <dbReference type="EMBL" id="OEL30489.1"/>
    </source>
</evidence>
<dbReference type="GO" id="GO:0006952">
    <property type="term" value="P:defense response"/>
    <property type="evidence" value="ECO:0007669"/>
    <property type="project" value="InterPro"/>
</dbReference>
<proteinExistence type="inferred from homology"/>
<evidence type="ECO:0000256" key="1">
    <source>
        <dbReference type="ARBA" id="ARBA00004123"/>
    </source>
</evidence>
<dbReference type="Pfam" id="PF00407">
    <property type="entry name" value="Bet_v_1"/>
    <property type="match status" value="1"/>
</dbReference>
<dbReference type="STRING" id="888268.A0A1E5VZC7"/>
<dbReference type="GO" id="GO:0038023">
    <property type="term" value="F:signaling receptor activity"/>
    <property type="evidence" value="ECO:0007669"/>
    <property type="project" value="InterPro"/>
</dbReference>
<dbReference type="GO" id="GO:0005737">
    <property type="term" value="C:cytoplasm"/>
    <property type="evidence" value="ECO:0007669"/>
    <property type="project" value="TreeGrafter"/>
</dbReference>
<dbReference type="InterPro" id="IPR023393">
    <property type="entry name" value="START-like_dom_sf"/>
</dbReference>
<dbReference type="InterPro" id="IPR000916">
    <property type="entry name" value="Bet_v_I/MLP"/>
</dbReference>
<dbReference type="EMBL" id="LWDX02025520">
    <property type="protein sequence ID" value="OEL30489.1"/>
    <property type="molecule type" value="Genomic_DNA"/>
</dbReference>
<dbReference type="AlphaFoldDB" id="A0A1E5VZC7"/>
<dbReference type="PANTHER" id="PTHR31213:SF168">
    <property type="entry name" value="OS12G0555100 PROTEIN"/>
    <property type="match status" value="1"/>
</dbReference>
<dbReference type="GO" id="GO:0004864">
    <property type="term" value="F:protein phosphatase inhibitor activity"/>
    <property type="evidence" value="ECO:0007669"/>
    <property type="project" value="InterPro"/>
</dbReference>
<reference evidence="4 5" key="1">
    <citation type="submission" date="2016-09" db="EMBL/GenBank/DDBJ databases">
        <title>The draft genome of Dichanthelium oligosanthes: A C3 panicoid grass species.</title>
        <authorList>
            <person name="Studer A.J."/>
            <person name="Schnable J.C."/>
            <person name="Brutnell T.P."/>
        </authorList>
    </citation>
    <scope>NUCLEOTIDE SEQUENCE [LARGE SCALE GENOMIC DNA]</scope>
    <source>
        <strain evidence="5">cv. Kellogg 1175</strain>
        <tissue evidence="4">Leaf</tissue>
    </source>
</reference>
<evidence type="ECO:0000256" key="2">
    <source>
        <dbReference type="ARBA" id="ARBA00009744"/>
    </source>
</evidence>
<dbReference type="OrthoDB" id="631900at2759"/>
<dbReference type="Gene3D" id="3.30.530.20">
    <property type="match status" value="1"/>
</dbReference>
<comment type="similarity">
    <text evidence="2">Belongs to the BetVI family.</text>
</comment>